<proteinExistence type="predicted"/>
<keyword evidence="2" id="KW-1185">Reference proteome</keyword>
<sequence length="46" mass="5231">MVPGRFLERECRTAQGMVYMVDRFVFEVSIDGRIINDDHAATSSLP</sequence>
<evidence type="ECO:0000313" key="1">
    <source>
        <dbReference type="EMBL" id="OYR14253.1"/>
    </source>
</evidence>
<comment type="caution">
    <text evidence="1">The sequence shown here is derived from an EMBL/GenBank/DDBJ whole genome shotgun (WGS) entry which is preliminary data.</text>
</comment>
<dbReference type="EMBL" id="NNRK01000026">
    <property type="protein sequence ID" value="OYR14253.1"/>
    <property type="molecule type" value="Genomic_DNA"/>
</dbReference>
<gene>
    <name evidence="1" type="ORF">CEV32_0251</name>
</gene>
<protein>
    <submittedName>
        <fullName evidence="1">Uncharacterized protein</fullName>
    </submittedName>
</protein>
<name>A0A256FHE5_9HYPH</name>
<reference evidence="1 2" key="1">
    <citation type="submission" date="2017-07" db="EMBL/GenBank/DDBJ databases">
        <title>Phylogenetic study on the rhizospheric bacterium Ochrobactrum sp. A44.</title>
        <authorList>
            <person name="Krzyzanowska D.M."/>
            <person name="Ossowicki A."/>
            <person name="Rajewska M."/>
            <person name="Maciag T."/>
            <person name="Kaczynski Z."/>
            <person name="Czerwicka M."/>
            <person name="Jafra S."/>
        </authorList>
    </citation>
    <scope>NUCLEOTIDE SEQUENCE [LARGE SCALE GENOMIC DNA]</scope>
    <source>
        <strain evidence="1 2">PR17</strain>
    </source>
</reference>
<dbReference type="Proteomes" id="UP000216345">
    <property type="component" value="Unassembled WGS sequence"/>
</dbReference>
<evidence type="ECO:0000313" key="2">
    <source>
        <dbReference type="Proteomes" id="UP000216345"/>
    </source>
</evidence>
<organism evidence="1 2">
    <name type="scientific">Brucella rhizosphaerae</name>
    <dbReference type="NCBI Taxonomy" id="571254"/>
    <lineage>
        <taxon>Bacteria</taxon>
        <taxon>Pseudomonadati</taxon>
        <taxon>Pseudomonadota</taxon>
        <taxon>Alphaproteobacteria</taxon>
        <taxon>Hyphomicrobiales</taxon>
        <taxon>Brucellaceae</taxon>
        <taxon>Brucella/Ochrobactrum group</taxon>
        <taxon>Brucella</taxon>
    </lineage>
</organism>
<dbReference type="AlphaFoldDB" id="A0A256FHE5"/>
<accession>A0A256FHE5</accession>